<dbReference type="Pfam" id="PF00589">
    <property type="entry name" value="Phage_integrase"/>
    <property type="match status" value="1"/>
</dbReference>
<name>A0A9X1T204_9HYPH</name>
<evidence type="ECO:0000313" key="5">
    <source>
        <dbReference type="EMBL" id="MCD7110440.1"/>
    </source>
</evidence>
<keyword evidence="6" id="KW-1185">Reference proteome</keyword>
<dbReference type="Gene3D" id="1.10.443.10">
    <property type="entry name" value="Intergrase catalytic core"/>
    <property type="match status" value="1"/>
</dbReference>
<reference evidence="5" key="1">
    <citation type="submission" date="2021-12" db="EMBL/GenBank/DDBJ databases">
        <authorList>
            <person name="Li Y."/>
        </authorList>
    </citation>
    <scope>NUCLEOTIDE SEQUENCE</scope>
    <source>
        <strain evidence="5">DKSPLA3</strain>
    </source>
</reference>
<dbReference type="InterPro" id="IPR054612">
    <property type="entry name" value="Phage_capsid-like_C"/>
</dbReference>
<dbReference type="GO" id="GO:0015074">
    <property type="term" value="P:DNA integration"/>
    <property type="evidence" value="ECO:0007669"/>
    <property type="project" value="InterPro"/>
</dbReference>
<dbReference type="GO" id="GO:0006310">
    <property type="term" value="P:DNA recombination"/>
    <property type="evidence" value="ECO:0007669"/>
    <property type="project" value="UniProtKB-KW"/>
</dbReference>
<accession>A0A9X1T204</accession>
<protein>
    <submittedName>
        <fullName evidence="5">Phage major capsid protein</fullName>
    </submittedName>
</protein>
<dbReference type="EMBL" id="JAJOZR010000009">
    <property type="protein sequence ID" value="MCD7110440.1"/>
    <property type="molecule type" value="Genomic_DNA"/>
</dbReference>
<comment type="subcellular location">
    <subcellularLocation>
        <location evidence="1">Virion</location>
    </subcellularLocation>
</comment>
<sequence length="381" mass="41925">MTKHEAIETRSALPLETRSDDNTDPLAAATAAVEEIRAAAETRHTAHQTELRAAADRIAALETRLNRPGQQSQEDGPSAETRAFGTYLRRGDRGLSDMEVRALTVSTDAAGGFLVPETFVAELLRNVVNFSPVRQYARVMQIASADVTMPKRTANLTAQWVSETGDRPATQPVFGEVKLTPFEAAFRTDNPMGAVKRIKHTATGYETWTEEDIERFRAHWPESAPQRLAFEILLYTGLRRADVVRLGRQHIQGNHIVFKTQKSGGKVELNIPVHADFRKLLGLITHSHLNLIVTAQGAARSEKAFTNWIIEAARDAGLPPHRSPHGLRKASFRRLAEAGCSANEIMSITGHKNLGEVEIYVKAADQKKMANAAIIKTFGAA</sequence>
<proteinExistence type="predicted"/>
<keyword evidence="2" id="KW-0233">DNA recombination</keyword>
<dbReference type="InterPro" id="IPR002104">
    <property type="entry name" value="Integrase_catalytic"/>
</dbReference>
<dbReference type="AlphaFoldDB" id="A0A9X1T204"/>
<dbReference type="InterPro" id="IPR013762">
    <property type="entry name" value="Integrase-like_cat_sf"/>
</dbReference>
<evidence type="ECO:0000256" key="2">
    <source>
        <dbReference type="ARBA" id="ARBA00023172"/>
    </source>
</evidence>
<dbReference type="InterPro" id="IPR011010">
    <property type="entry name" value="DNA_brk_join_enz"/>
</dbReference>
<organism evidence="5 6">
    <name type="scientific">Rhizobium quercicola</name>
    <dbReference type="NCBI Taxonomy" id="2901226"/>
    <lineage>
        <taxon>Bacteria</taxon>
        <taxon>Pseudomonadati</taxon>
        <taxon>Pseudomonadota</taxon>
        <taxon>Alphaproteobacteria</taxon>
        <taxon>Hyphomicrobiales</taxon>
        <taxon>Rhizobiaceae</taxon>
        <taxon>Rhizobium/Agrobacterium group</taxon>
        <taxon>Rhizobium</taxon>
    </lineage>
</organism>
<dbReference type="PROSITE" id="PS51898">
    <property type="entry name" value="TYR_RECOMBINASE"/>
    <property type="match status" value="1"/>
</dbReference>
<feature type="region of interest" description="Disordered" evidence="3">
    <location>
        <begin position="1"/>
        <end position="25"/>
    </location>
</feature>
<dbReference type="InterPro" id="IPR024455">
    <property type="entry name" value="Phage_capsid"/>
</dbReference>
<dbReference type="RefSeq" id="WP_231815647.1">
    <property type="nucleotide sequence ID" value="NZ_JAJOZR010000009.1"/>
</dbReference>
<dbReference type="NCBIfam" id="TIGR01554">
    <property type="entry name" value="major_cap_HK97"/>
    <property type="match status" value="1"/>
</dbReference>
<dbReference type="SUPFAM" id="SSF56563">
    <property type="entry name" value="Major capsid protein gp5"/>
    <property type="match status" value="1"/>
</dbReference>
<evidence type="ECO:0000256" key="3">
    <source>
        <dbReference type="SAM" id="MobiDB-lite"/>
    </source>
</evidence>
<evidence type="ECO:0000259" key="4">
    <source>
        <dbReference type="PROSITE" id="PS51898"/>
    </source>
</evidence>
<feature type="domain" description="Tyr recombinase" evidence="4">
    <location>
        <begin position="203"/>
        <end position="374"/>
    </location>
</feature>
<gene>
    <name evidence="5" type="ORF">LRX75_15480</name>
</gene>
<evidence type="ECO:0000313" key="6">
    <source>
        <dbReference type="Proteomes" id="UP001139089"/>
    </source>
</evidence>
<dbReference type="GO" id="GO:0003677">
    <property type="term" value="F:DNA binding"/>
    <property type="evidence" value="ECO:0007669"/>
    <property type="project" value="InterPro"/>
</dbReference>
<dbReference type="Pfam" id="PF05065">
    <property type="entry name" value="Phage_capsid"/>
    <property type="match status" value="1"/>
</dbReference>
<evidence type="ECO:0000256" key="1">
    <source>
        <dbReference type="ARBA" id="ARBA00004328"/>
    </source>
</evidence>
<dbReference type="Proteomes" id="UP001139089">
    <property type="component" value="Unassembled WGS sequence"/>
</dbReference>
<comment type="caution">
    <text evidence="5">The sequence shown here is derived from an EMBL/GenBank/DDBJ whole genome shotgun (WGS) entry which is preliminary data.</text>
</comment>
<dbReference type="SUPFAM" id="SSF56349">
    <property type="entry name" value="DNA breaking-rejoining enzymes"/>
    <property type="match status" value="1"/>
</dbReference>